<evidence type="ECO:0000313" key="2">
    <source>
        <dbReference type="EMBL" id="KAL3882916.1"/>
    </source>
</evidence>
<comment type="caution">
    <text evidence="2">The sequence shown here is derived from an EMBL/GenBank/DDBJ whole genome shotgun (WGS) entry which is preliminary data.</text>
</comment>
<organism evidence="2 3">
    <name type="scientific">Sinanodonta woodiana</name>
    <name type="common">Chinese pond mussel</name>
    <name type="synonym">Anodonta woodiana</name>
    <dbReference type="NCBI Taxonomy" id="1069815"/>
    <lineage>
        <taxon>Eukaryota</taxon>
        <taxon>Metazoa</taxon>
        <taxon>Spiralia</taxon>
        <taxon>Lophotrochozoa</taxon>
        <taxon>Mollusca</taxon>
        <taxon>Bivalvia</taxon>
        <taxon>Autobranchia</taxon>
        <taxon>Heteroconchia</taxon>
        <taxon>Palaeoheterodonta</taxon>
        <taxon>Unionida</taxon>
        <taxon>Unionoidea</taxon>
        <taxon>Unionidae</taxon>
        <taxon>Unioninae</taxon>
        <taxon>Sinanodonta</taxon>
    </lineage>
</organism>
<evidence type="ECO:0000313" key="3">
    <source>
        <dbReference type="Proteomes" id="UP001634394"/>
    </source>
</evidence>
<name>A0ABD3XBB4_SINWO</name>
<protein>
    <submittedName>
        <fullName evidence="2">Uncharacterized protein</fullName>
    </submittedName>
</protein>
<proteinExistence type="predicted"/>
<sequence length="702" mass="80900">MAYLFITLSFEFFRHFGFIDLRIKQKTIMFLYLALGFIFFPTLAAVTVPDDLSVLENTMRSLSRQTMLLQLASEERLRTEGYSGIKQVRNNYEGTRPYYGATHTGDSVADIHDHPNYINTVGMGQFEAVLNGIQFRTRHNDYKLKMPDLHNKTYNKMVDIPFPEVPAEVLKAHNVSDQLKLMKLYFKAFYRQDAAIKNYQPYFKPVMCYLEGGWTTDVNHFSEPFESDTYAVDASTWEQLQEKNVFAAYTGDGTKSDELPYLPKTIINVTEDGTPVYANWNYRIACHPIKTGLRLQNFRLVHDLSTQLRHRKNPVEFARDYGARFSISPTENNAFSHLEDGYGSWSDRSYYYSLLDSIMYEIPGKDNYPAHILDNSFNMSHYDIHYRNNTDLNTGYYHRWFKVSEPGAMGITTRHRGYSDEFLFTAHSTNPMIAELSVTDSQTNPNTHKLEHYTYKKRVTYAIPLEVIWMTPLQSWNPYNLTFHGSDPHDVVTAGGRRNGGLTSETAFNGTNSKHFYLTPAEIFSDDVSSEVVGVLDTSGQVRKMVASGVRTILPLIADANRIRTRYPVMPIHVEGSPIYKELEAVKDILMDTMANVKMFEHPGHIDINFNHAPETQFHMSNSDGHTGKIRRHIHDIYLTPEEMIILKNENHTVETFSTEVEGHMHHLDIHYDKSHDKYIIVSCDGKPHCWDGHGTELFKMH</sequence>
<dbReference type="AlphaFoldDB" id="A0ABD3XBB4"/>
<keyword evidence="3" id="KW-1185">Reference proteome</keyword>
<evidence type="ECO:0000256" key="1">
    <source>
        <dbReference type="SAM" id="Phobius"/>
    </source>
</evidence>
<keyword evidence="1" id="KW-0812">Transmembrane</keyword>
<feature type="transmembrane region" description="Helical" evidence="1">
    <location>
        <begin position="29"/>
        <end position="48"/>
    </location>
</feature>
<keyword evidence="1" id="KW-0472">Membrane</keyword>
<reference evidence="2 3" key="1">
    <citation type="submission" date="2024-11" db="EMBL/GenBank/DDBJ databases">
        <title>Chromosome-level genome assembly of the freshwater bivalve Anodonta woodiana.</title>
        <authorList>
            <person name="Chen X."/>
        </authorList>
    </citation>
    <scope>NUCLEOTIDE SEQUENCE [LARGE SCALE GENOMIC DNA]</scope>
    <source>
        <strain evidence="2">MN2024</strain>
        <tissue evidence="2">Gills</tissue>
    </source>
</reference>
<keyword evidence="1" id="KW-1133">Transmembrane helix</keyword>
<dbReference type="EMBL" id="JBJQND010000003">
    <property type="protein sequence ID" value="KAL3882916.1"/>
    <property type="molecule type" value="Genomic_DNA"/>
</dbReference>
<gene>
    <name evidence="2" type="ORF">ACJMK2_029218</name>
</gene>
<dbReference type="Proteomes" id="UP001634394">
    <property type="component" value="Unassembled WGS sequence"/>
</dbReference>
<accession>A0ABD3XBB4</accession>